<accession>A0ACB8YKH7</accession>
<comment type="caution">
    <text evidence="1">The sequence shown here is derived from an EMBL/GenBank/DDBJ whole genome shotgun (WGS) entry which is preliminary data.</text>
</comment>
<sequence>MSVAGKCRTTSFIASARTKGVVEQILQNVEWPEQFPFKEEDLEHFDGSSDLVLYESPRFVTHIDDPTIATLTKCYKEVFPSSNTLGVALLNMSSSWVSHFRAGYKQERIGGVGLNEEELKANKKYFHLVVEFMAAPGYHKQKKFIDVTSIALSDIEKV</sequence>
<evidence type="ECO:0000313" key="2">
    <source>
        <dbReference type="Proteomes" id="UP001055879"/>
    </source>
</evidence>
<reference evidence="2" key="1">
    <citation type="journal article" date="2022" name="Mol. Ecol. Resour.">
        <title>The genomes of chicory, endive, great burdock and yacon provide insights into Asteraceae palaeo-polyploidization history and plant inulin production.</title>
        <authorList>
            <person name="Fan W."/>
            <person name="Wang S."/>
            <person name="Wang H."/>
            <person name="Wang A."/>
            <person name="Jiang F."/>
            <person name="Liu H."/>
            <person name="Zhao H."/>
            <person name="Xu D."/>
            <person name="Zhang Y."/>
        </authorList>
    </citation>
    <scope>NUCLEOTIDE SEQUENCE [LARGE SCALE GENOMIC DNA]</scope>
    <source>
        <strain evidence="2">cv. Niubang</strain>
    </source>
</reference>
<evidence type="ECO:0000313" key="1">
    <source>
        <dbReference type="EMBL" id="KAI3685819.1"/>
    </source>
</evidence>
<proteinExistence type="predicted"/>
<keyword evidence="2" id="KW-1185">Reference proteome</keyword>
<gene>
    <name evidence="1" type="ORF">L6452_35078</name>
</gene>
<protein>
    <submittedName>
        <fullName evidence="1">Uncharacterized protein</fullName>
    </submittedName>
</protein>
<organism evidence="1 2">
    <name type="scientific">Arctium lappa</name>
    <name type="common">Greater burdock</name>
    <name type="synonym">Lappa major</name>
    <dbReference type="NCBI Taxonomy" id="4217"/>
    <lineage>
        <taxon>Eukaryota</taxon>
        <taxon>Viridiplantae</taxon>
        <taxon>Streptophyta</taxon>
        <taxon>Embryophyta</taxon>
        <taxon>Tracheophyta</taxon>
        <taxon>Spermatophyta</taxon>
        <taxon>Magnoliopsida</taxon>
        <taxon>eudicotyledons</taxon>
        <taxon>Gunneridae</taxon>
        <taxon>Pentapetalae</taxon>
        <taxon>asterids</taxon>
        <taxon>campanulids</taxon>
        <taxon>Asterales</taxon>
        <taxon>Asteraceae</taxon>
        <taxon>Carduoideae</taxon>
        <taxon>Cardueae</taxon>
        <taxon>Arctiinae</taxon>
        <taxon>Arctium</taxon>
    </lineage>
</organism>
<dbReference type="Proteomes" id="UP001055879">
    <property type="component" value="Linkage Group LG12"/>
</dbReference>
<name>A0ACB8YKH7_ARCLA</name>
<dbReference type="EMBL" id="CM042058">
    <property type="protein sequence ID" value="KAI3685819.1"/>
    <property type="molecule type" value="Genomic_DNA"/>
</dbReference>
<reference evidence="1 2" key="2">
    <citation type="journal article" date="2022" name="Mol. Ecol. Resour.">
        <title>The genomes of chicory, endive, great burdock and yacon provide insights into Asteraceae paleo-polyploidization history and plant inulin production.</title>
        <authorList>
            <person name="Fan W."/>
            <person name="Wang S."/>
            <person name="Wang H."/>
            <person name="Wang A."/>
            <person name="Jiang F."/>
            <person name="Liu H."/>
            <person name="Zhao H."/>
            <person name="Xu D."/>
            <person name="Zhang Y."/>
        </authorList>
    </citation>
    <scope>NUCLEOTIDE SEQUENCE [LARGE SCALE GENOMIC DNA]</scope>
    <source>
        <strain evidence="2">cv. Niubang</strain>
    </source>
</reference>